<protein>
    <submittedName>
        <fullName evidence="1">Uncharacterized protein</fullName>
    </submittedName>
</protein>
<reference evidence="1" key="1">
    <citation type="submission" date="2023-04" db="EMBL/GenBank/DDBJ databases">
        <title>Draft Genome sequencing of Naganishia species isolated from polar environments using Oxford Nanopore Technology.</title>
        <authorList>
            <person name="Leo P."/>
            <person name="Venkateswaran K."/>
        </authorList>
    </citation>
    <scope>NUCLEOTIDE SEQUENCE</scope>
    <source>
        <strain evidence="1">MNA-CCFEE 5423</strain>
    </source>
</reference>
<keyword evidence="2" id="KW-1185">Reference proteome</keyword>
<evidence type="ECO:0000313" key="2">
    <source>
        <dbReference type="Proteomes" id="UP001227268"/>
    </source>
</evidence>
<accession>A0ACC2V9D3</accession>
<proteinExistence type="predicted"/>
<organism evidence="1 2">
    <name type="scientific">Naganishia friedmannii</name>
    <dbReference type="NCBI Taxonomy" id="89922"/>
    <lineage>
        <taxon>Eukaryota</taxon>
        <taxon>Fungi</taxon>
        <taxon>Dikarya</taxon>
        <taxon>Basidiomycota</taxon>
        <taxon>Agaricomycotina</taxon>
        <taxon>Tremellomycetes</taxon>
        <taxon>Filobasidiales</taxon>
        <taxon>Filobasidiaceae</taxon>
        <taxon>Naganishia</taxon>
    </lineage>
</organism>
<dbReference type="Proteomes" id="UP001227268">
    <property type="component" value="Unassembled WGS sequence"/>
</dbReference>
<gene>
    <name evidence="1" type="ORF">QFC21_005327</name>
</gene>
<sequence length="1151" mass="126819">MNSYPHEFLSHPLPLMFVAGILQSPALTTSTPHNGTTRGRTDSVVSDRRLSEAADGKSEVVVGLGILSEQGSAEGTASPTGQSREAGPPSLNTTSPPPPLISPTAAQPSTQPDQQTVPQNPFTTLESNLRQAFSAFSARPNVWKEGVRLDRAPVGDAASAAGSRRGSREEAEREEKGRLFRILVVDKNFRIPSRKSRPATAPPANPSPITTSPDPNLYPAITTTTTHSPLSPLTQGSPTYPDGIMNPSWIRKHEDHVPCVIVLFLRLEADAVDAAPAAAADSDVREKDEQLAAGGTAAPSTTASTGAASPEQSRRERDEALVAEIGERRKKWTDKVPGVKVTVVLLASKEMLADDLDDFVQSLQQAVFPHAMDFYAARYRANRRKRAKLPANPQAVPYPATAPHGVRPLGTQGWAARYDWKAGYWAEGRGDVDLARRHYEDAWQALCYIFGLKDALPPRTKRWLEAKVLADCIAIKASPFTRIAPERKPADPHFLSGAVWTAQICRLAFYRNDSAAALTFFHQHLSKFGDFSVAWGIGKNSFEFWSWLSRQYRLFAELLEIVVAHGLVIHAPLPVYAVPPASIAGGINTTEEVLVSAVKPLLVLQNPGYYYYTAGNCAVQRKMMFEKAIEGDVLMTSVSSTAMSNEKKVDHTGIIVELYTKAYELLQARPGKNRLALYIAYRIAEIQSQGGHYDLAMTFLRKIAHVYEEERWNPIVWSIRSLWYNCAQRTGSVDDAARLLLEMMAPYGSQPPEDPRQYQDDLDVLLKTTAPSTTEPIKVVQPSANALIKIQVGFLQSESIVNVGTTFIVELYASADVQFEELEFSSVHITFSNRKTCEIKHISSAAPSDRVLDLGEVGSEVSQREANLLFRPGDVKRFCGTIKSGDLGPLAITEAALILSRNSWTLHLVNKKSASDAPVYLDEIDAELSSDTRVIPRPLKLDLQLQHDTKAFLSETIFVNITATSTEEKEFTLFYEVEAEEADSGVLTTVSLSVEVPADSSQTGRDRLSRQEFGIIPAGASAMKEVTLKYHDLGEQQIRITFFAILPDDPNDKVNTTSSVLSTISISVPFVGDNDIRFEPSPKPPAPMLSSKRLEQDFFDEICKASFYTKIYQKTPIDLTIHNIEYTHLTQANFPTNGNQEWSLAYTTDMT</sequence>
<evidence type="ECO:0000313" key="1">
    <source>
        <dbReference type="EMBL" id="KAJ9095965.1"/>
    </source>
</evidence>
<dbReference type="EMBL" id="JASBWT010000020">
    <property type="protein sequence ID" value="KAJ9095965.1"/>
    <property type="molecule type" value="Genomic_DNA"/>
</dbReference>
<name>A0ACC2V9D3_9TREE</name>
<comment type="caution">
    <text evidence="1">The sequence shown here is derived from an EMBL/GenBank/DDBJ whole genome shotgun (WGS) entry which is preliminary data.</text>
</comment>